<protein>
    <recommendedName>
        <fullName evidence="4">MORN repeat variant</fullName>
    </recommendedName>
</protein>
<evidence type="ECO:0000256" key="1">
    <source>
        <dbReference type="SAM" id="SignalP"/>
    </source>
</evidence>
<organism evidence="2 3">
    <name type="scientific">Flavobacterium okayamense</name>
    <dbReference type="NCBI Taxonomy" id="2830782"/>
    <lineage>
        <taxon>Bacteria</taxon>
        <taxon>Pseudomonadati</taxon>
        <taxon>Bacteroidota</taxon>
        <taxon>Flavobacteriia</taxon>
        <taxon>Flavobacteriales</taxon>
        <taxon>Flavobacteriaceae</taxon>
        <taxon>Flavobacterium</taxon>
    </lineage>
</organism>
<reference evidence="2 3" key="1">
    <citation type="submission" date="2021-06" db="EMBL/GenBank/DDBJ databases">
        <title>Whole genome sequences of Flavobacterium sp. KK2020170 and assembly.</title>
        <authorList>
            <person name="Kitahara K."/>
            <person name="Miyoshi S."/>
            <person name="Uesaka K."/>
        </authorList>
    </citation>
    <scope>NUCLEOTIDE SEQUENCE [LARGE SCALE GENOMIC DNA]</scope>
    <source>
        <strain evidence="2 3">KK2020170</strain>
    </source>
</reference>
<keyword evidence="3" id="KW-1185">Reference proteome</keyword>
<evidence type="ECO:0000313" key="3">
    <source>
        <dbReference type="Proteomes" id="UP000825258"/>
    </source>
</evidence>
<accession>A0ABM7S764</accession>
<feature type="chain" id="PRO_5045625826" description="MORN repeat variant" evidence="1">
    <location>
        <begin position="19"/>
        <end position="184"/>
    </location>
</feature>
<keyword evidence="1" id="KW-0732">Signal</keyword>
<feature type="signal peptide" evidence="1">
    <location>
        <begin position="1"/>
        <end position="18"/>
    </location>
</feature>
<dbReference type="Proteomes" id="UP000825258">
    <property type="component" value="Chromosome"/>
</dbReference>
<sequence length="184" mass="21622">MKKVILIILLSISTSIYSQINEGQNFCTPTKDGDYFPLSINKKRILWQDRSYFETINDTVVINENKYIEYLQDWGENNVSKMYLREENGVVYEFKEDDGKETIRYDKNFKKGHTWKTAKGDCVYKIISFKGKLKTPFCEYENLLVIEAKFKDVTFDFYYLQGHGYVGATVKDKIMSCVSPVWND</sequence>
<dbReference type="EMBL" id="AP024749">
    <property type="protein sequence ID" value="BCY29333.1"/>
    <property type="molecule type" value="Genomic_DNA"/>
</dbReference>
<name>A0ABM7S764_9FLAO</name>
<gene>
    <name evidence="2" type="ORF">KK2020170_22010</name>
</gene>
<evidence type="ECO:0000313" key="2">
    <source>
        <dbReference type="EMBL" id="BCY29333.1"/>
    </source>
</evidence>
<dbReference type="RefSeq" id="WP_221258421.1">
    <property type="nucleotide sequence ID" value="NZ_AP024749.1"/>
</dbReference>
<proteinExistence type="predicted"/>
<evidence type="ECO:0008006" key="4">
    <source>
        <dbReference type="Google" id="ProtNLM"/>
    </source>
</evidence>